<dbReference type="Proteomes" id="UP000269412">
    <property type="component" value="Unassembled WGS sequence"/>
</dbReference>
<dbReference type="SUPFAM" id="SSF52218">
    <property type="entry name" value="Flavoproteins"/>
    <property type="match status" value="1"/>
</dbReference>
<dbReference type="PROSITE" id="PS51384">
    <property type="entry name" value="FAD_FR"/>
    <property type="match status" value="1"/>
</dbReference>
<dbReference type="PRINTS" id="PR00369">
    <property type="entry name" value="FLAVODOXIN"/>
</dbReference>
<keyword evidence="2" id="KW-0812">Transmembrane</keyword>
<dbReference type="SUPFAM" id="SSF52343">
    <property type="entry name" value="Ferredoxin reductase-like, C-terminal NADP-linked domain"/>
    <property type="match status" value="1"/>
</dbReference>
<dbReference type="GO" id="GO:0050660">
    <property type="term" value="F:flavin adenine dinucleotide binding"/>
    <property type="evidence" value="ECO:0007669"/>
    <property type="project" value="TreeGrafter"/>
</dbReference>
<gene>
    <name evidence="5" type="ORF">CLV91_2252</name>
</gene>
<dbReference type="InterPro" id="IPR005625">
    <property type="entry name" value="PepSY-ass_TM"/>
</dbReference>
<dbReference type="InterPro" id="IPR039261">
    <property type="entry name" value="FNR_nucleotide-bd"/>
</dbReference>
<feature type="transmembrane region" description="Helical" evidence="2">
    <location>
        <begin position="129"/>
        <end position="150"/>
    </location>
</feature>
<dbReference type="InterPro" id="IPR001709">
    <property type="entry name" value="Flavoprot_Pyr_Nucl_cyt_Rdtase"/>
</dbReference>
<dbReference type="Pfam" id="PF03929">
    <property type="entry name" value="PepSY_TM"/>
    <property type="match status" value="1"/>
</dbReference>
<dbReference type="InterPro" id="IPR017927">
    <property type="entry name" value="FAD-bd_FR_type"/>
</dbReference>
<feature type="transmembrane region" description="Helical" evidence="2">
    <location>
        <begin position="297"/>
        <end position="322"/>
    </location>
</feature>
<feature type="transmembrane region" description="Helical" evidence="2">
    <location>
        <begin position="12"/>
        <end position="33"/>
    </location>
</feature>
<dbReference type="Gene3D" id="2.40.30.10">
    <property type="entry name" value="Translation factors"/>
    <property type="match status" value="1"/>
</dbReference>
<dbReference type="GO" id="GO:0003958">
    <property type="term" value="F:NADPH-hemoprotein reductase activity"/>
    <property type="evidence" value="ECO:0007669"/>
    <property type="project" value="UniProtKB-EC"/>
</dbReference>
<evidence type="ECO:0000313" key="6">
    <source>
        <dbReference type="Proteomes" id="UP000269412"/>
    </source>
</evidence>
<dbReference type="InterPro" id="IPR001433">
    <property type="entry name" value="OxRdtase_FAD/NAD-bd"/>
</dbReference>
<protein>
    <submittedName>
        <fullName evidence="5">Sulfite reductase (NADPH) flavoprotein alpha-component</fullName>
    </submittedName>
</protein>
<sequence>MVISVWRYSHLLFAIISSIFLLIASITGIILSVEPITKKVAPYSVSGADELSLAETIKTLNKTYEEVLAISRDRNGFVSITAIVGGKNETFYVDPFTGEKLGNLIQKKPLFQFATNLHRSLFLKSTGRFLIGMASFLLILISISGIILIAKRQGGYKHFFASVVRENFSQYHHVIYARLSLIPLLIIALTGVYLSLLRFNIIPDTQVSLQVDFNTIHDEPQQEFTAFPIFKKTALSELRTLEYPFSEFVEDYYIIRLKDKEIYLNQVTGEILAEENYPIIQVMSSWATVLHTGDGSIIWSIILGLGSLAIPFLTVTGFIIYFKRPKTKIKNKYKKKDSDHLILVGTEGGTTLQFAQELHKQLIAVGKKSYLGLMNQYSYFQKMEHLIVITATYGQGEAPASAEKFMHLLKKHPQQKAFKFSVIGFGSTAYPNFCQFAYETQKALNTLEKSTEYQKVFTVNDQSFESFANWTNAWSKQAGLTLHLEKPTLPTKSQPASTFKILKKVEISEDDTFLLSLKDLNGAKPVSGDLLSIIPAKGAHERLYSIGKLNSDTLVISIRRHEYGLCSNYLHQLKEKEELTATVVQNRNFHFPKNAKKTILIATGTGIGPFLGMIDENTKKKEIHLYWGARTTNSFNLYKEHINRALEFGKLTNFKTAYSRNQTKKNYVQHLIKKDEKLFLETLNDKGCIMICGSIAMQKEVIKELQQLCIDHLEKDLSYYQNRKQIKMDCY</sequence>
<evidence type="ECO:0000259" key="3">
    <source>
        <dbReference type="PROSITE" id="PS50902"/>
    </source>
</evidence>
<dbReference type="PANTHER" id="PTHR19384">
    <property type="entry name" value="NITRIC OXIDE SYNTHASE-RELATED"/>
    <property type="match status" value="1"/>
</dbReference>
<dbReference type="InterPro" id="IPR017938">
    <property type="entry name" value="Riboflavin_synthase-like_b-brl"/>
</dbReference>
<feature type="domain" description="FAD-binding FR-type" evidence="4">
    <location>
        <begin position="494"/>
        <end position="592"/>
    </location>
</feature>
<dbReference type="Gene3D" id="3.40.50.360">
    <property type="match status" value="1"/>
</dbReference>
<keyword evidence="6" id="KW-1185">Reference proteome</keyword>
<dbReference type="InterPro" id="IPR001094">
    <property type="entry name" value="Flavdoxin-like"/>
</dbReference>
<dbReference type="SUPFAM" id="SSF63380">
    <property type="entry name" value="Riboflavin synthase domain-like"/>
    <property type="match status" value="1"/>
</dbReference>
<feature type="domain" description="Flavodoxin-like" evidence="3">
    <location>
        <begin position="340"/>
        <end position="479"/>
    </location>
</feature>
<reference evidence="5 6" key="1">
    <citation type="submission" date="2018-10" db="EMBL/GenBank/DDBJ databases">
        <title>Genomic Encyclopedia of Archaeal and Bacterial Type Strains, Phase II (KMG-II): from individual species to whole genera.</title>
        <authorList>
            <person name="Goeker M."/>
        </authorList>
    </citation>
    <scope>NUCLEOTIDE SEQUENCE [LARGE SCALE GENOMIC DNA]</scope>
    <source>
        <strain evidence="5 6">DSM 25230</strain>
    </source>
</reference>
<name>A0A495E6E5_9FLAO</name>
<keyword evidence="2" id="KW-1133">Transmembrane helix</keyword>
<keyword evidence="1" id="KW-0285">Flavoprotein</keyword>
<dbReference type="Gene3D" id="3.40.50.80">
    <property type="entry name" value="Nucleotide-binding domain of ferredoxin-NADP reductase (FNR) module"/>
    <property type="match status" value="1"/>
</dbReference>
<dbReference type="Pfam" id="PF00175">
    <property type="entry name" value="NAD_binding_1"/>
    <property type="match status" value="1"/>
</dbReference>
<evidence type="ECO:0000313" key="5">
    <source>
        <dbReference type="EMBL" id="RKR12129.1"/>
    </source>
</evidence>
<accession>A0A495E6E5</accession>
<dbReference type="PRINTS" id="PR00371">
    <property type="entry name" value="FPNCR"/>
</dbReference>
<evidence type="ECO:0000259" key="4">
    <source>
        <dbReference type="PROSITE" id="PS51384"/>
    </source>
</evidence>
<dbReference type="AlphaFoldDB" id="A0A495E6E5"/>
<dbReference type="Pfam" id="PF00258">
    <property type="entry name" value="Flavodoxin_1"/>
    <property type="match status" value="1"/>
</dbReference>
<feature type="transmembrane region" description="Helical" evidence="2">
    <location>
        <begin position="175"/>
        <end position="196"/>
    </location>
</feature>
<dbReference type="GO" id="GO:0005829">
    <property type="term" value="C:cytosol"/>
    <property type="evidence" value="ECO:0007669"/>
    <property type="project" value="TreeGrafter"/>
</dbReference>
<dbReference type="GO" id="GO:0010181">
    <property type="term" value="F:FMN binding"/>
    <property type="evidence" value="ECO:0007669"/>
    <property type="project" value="InterPro"/>
</dbReference>
<dbReference type="EMBL" id="RBIQ01000009">
    <property type="protein sequence ID" value="RKR12129.1"/>
    <property type="molecule type" value="Genomic_DNA"/>
</dbReference>
<keyword evidence="2" id="KW-0472">Membrane</keyword>
<comment type="caution">
    <text evidence="5">The sequence shown here is derived from an EMBL/GenBank/DDBJ whole genome shotgun (WGS) entry which is preliminary data.</text>
</comment>
<dbReference type="PROSITE" id="PS50902">
    <property type="entry name" value="FLAVODOXIN_LIKE"/>
    <property type="match status" value="1"/>
</dbReference>
<dbReference type="RefSeq" id="WP_121067923.1">
    <property type="nucleotide sequence ID" value="NZ_RBIQ01000009.1"/>
</dbReference>
<dbReference type="InterPro" id="IPR029039">
    <property type="entry name" value="Flavoprotein-like_sf"/>
</dbReference>
<dbReference type="OrthoDB" id="9789468at2"/>
<organism evidence="5 6">
    <name type="scientific">Maribacter vaceletii</name>
    <dbReference type="NCBI Taxonomy" id="1206816"/>
    <lineage>
        <taxon>Bacteria</taxon>
        <taxon>Pseudomonadati</taxon>
        <taxon>Bacteroidota</taxon>
        <taxon>Flavobacteriia</taxon>
        <taxon>Flavobacteriales</taxon>
        <taxon>Flavobacteriaceae</taxon>
        <taxon>Maribacter</taxon>
    </lineage>
</organism>
<evidence type="ECO:0000256" key="2">
    <source>
        <dbReference type="SAM" id="Phobius"/>
    </source>
</evidence>
<dbReference type="InterPro" id="IPR008254">
    <property type="entry name" value="Flavodoxin/NO_synth"/>
</dbReference>
<proteinExistence type="predicted"/>
<evidence type="ECO:0000256" key="1">
    <source>
        <dbReference type="ARBA" id="ARBA00022630"/>
    </source>
</evidence>